<protein>
    <recommendedName>
        <fullName evidence="1">ParB/Spo0J HTH domain-containing protein</fullName>
    </recommendedName>
</protein>
<dbReference type="PANTHER" id="PTHR33375:SF1">
    <property type="entry name" value="CHROMOSOME-PARTITIONING PROTEIN PARB-RELATED"/>
    <property type="match status" value="1"/>
</dbReference>
<comment type="caution">
    <text evidence="2">The sequence shown here is derived from an EMBL/GenBank/DDBJ whole genome shotgun (WGS) entry which is preliminary data.</text>
</comment>
<feature type="non-terminal residue" evidence="2">
    <location>
        <position position="298"/>
    </location>
</feature>
<dbReference type="PANTHER" id="PTHR33375">
    <property type="entry name" value="CHROMOSOME-PARTITIONING PROTEIN PARB-RELATED"/>
    <property type="match status" value="1"/>
</dbReference>
<dbReference type="InterPro" id="IPR041468">
    <property type="entry name" value="HTH_ParB/Spo0J"/>
</dbReference>
<gene>
    <name evidence="2" type="ORF">S03H2_19983</name>
</gene>
<feature type="domain" description="ParB/Spo0J HTH" evidence="1">
    <location>
        <begin position="49"/>
        <end position="147"/>
    </location>
</feature>
<dbReference type="GO" id="GO:0005694">
    <property type="term" value="C:chromosome"/>
    <property type="evidence" value="ECO:0007669"/>
    <property type="project" value="TreeGrafter"/>
</dbReference>
<dbReference type="InterPro" id="IPR050336">
    <property type="entry name" value="Chromosome_partition/occlusion"/>
</dbReference>
<dbReference type="Pfam" id="PF17762">
    <property type="entry name" value="HTH_ParB"/>
    <property type="match status" value="1"/>
</dbReference>
<dbReference type="AlphaFoldDB" id="X1EJN0"/>
<dbReference type="SUPFAM" id="SSF109709">
    <property type="entry name" value="KorB DNA-binding domain-like"/>
    <property type="match status" value="1"/>
</dbReference>
<dbReference type="Gene3D" id="1.10.10.2830">
    <property type="match status" value="1"/>
</dbReference>
<accession>X1EJN0</accession>
<dbReference type="GO" id="GO:0007059">
    <property type="term" value="P:chromosome segregation"/>
    <property type="evidence" value="ECO:0007669"/>
    <property type="project" value="TreeGrafter"/>
</dbReference>
<evidence type="ECO:0000259" key="1">
    <source>
        <dbReference type="Pfam" id="PF17762"/>
    </source>
</evidence>
<reference evidence="2" key="1">
    <citation type="journal article" date="2014" name="Front. Microbiol.">
        <title>High frequency of phylogenetically diverse reductive dehalogenase-homologous genes in deep subseafloor sedimentary metagenomes.</title>
        <authorList>
            <person name="Kawai M."/>
            <person name="Futagami T."/>
            <person name="Toyoda A."/>
            <person name="Takaki Y."/>
            <person name="Nishi S."/>
            <person name="Hori S."/>
            <person name="Arai W."/>
            <person name="Tsubouchi T."/>
            <person name="Morono Y."/>
            <person name="Uchiyama I."/>
            <person name="Ito T."/>
            <person name="Fujiyama A."/>
            <person name="Inagaki F."/>
            <person name="Takami H."/>
        </authorList>
    </citation>
    <scope>NUCLEOTIDE SEQUENCE</scope>
    <source>
        <strain evidence="2">Expedition CK06-06</strain>
    </source>
</reference>
<name>X1EJN0_9ZZZZ</name>
<organism evidence="2">
    <name type="scientific">marine sediment metagenome</name>
    <dbReference type="NCBI Taxonomy" id="412755"/>
    <lineage>
        <taxon>unclassified sequences</taxon>
        <taxon>metagenomes</taxon>
        <taxon>ecological metagenomes</taxon>
    </lineage>
</organism>
<dbReference type="EMBL" id="BARU01010489">
    <property type="protein sequence ID" value="GAH33506.1"/>
    <property type="molecule type" value="Genomic_DNA"/>
</dbReference>
<evidence type="ECO:0000313" key="2">
    <source>
        <dbReference type="EMBL" id="GAH33506.1"/>
    </source>
</evidence>
<sequence>MQLLAGSRRYGHLKLLGRTWEEIEKVVRKGVSDREALILALSENLYRRDLSPMEEARAIGSLLKSKMGAKGVAKLLNKSQSWVRGRQALLKLPEKIREFFEEKEIDFGYSIPLGKLDGMEEAQLGLLESIASDSYGSVDTIEEAEKRVQGVLAGVKLREELLAKYGACPECGSRNIAEERWGSEDKLVCGDCEHEWHKETKEPWEYFELKQKAQELGLEIELETPGGAKLTPREVSEILKEREAEKATEKVEDIQDKFRCNLPLLRLLSPMIEGDNIQKLVIDDDKIEIRLIEGTDLR</sequence>
<proteinExistence type="predicted"/>